<dbReference type="PROSITE" id="PS50943">
    <property type="entry name" value="HTH_CROC1"/>
    <property type="match status" value="1"/>
</dbReference>
<dbReference type="InterPro" id="IPR001387">
    <property type="entry name" value="Cro/C1-type_HTH"/>
</dbReference>
<organism evidence="3 4">
    <name type="scientific">Myxacorys almedinensis A</name>
    <dbReference type="NCBI Taxonomy" id="2690445"/>
    <lineage>
        <taxon>Bacteria</taxon>
        <taxon>Bacillati</taxon>
        <taxon>Cyanobacteriota</taxon>
        <taxon>Cyanophyceae</taxon>
        <taxon>Leptolyngbyales</taxon>
        <taxon>Leptolyngbyaceae</taxon>
        <taxon>Myxacorys</taxon>
        <taxon>Myxacorys almedinensis</taxon>
    </lineage>
</organism>
<evidence type="ECO:0000313" key="3">
    <source>
        <dbReference type="EMBL" id="NDJ16057.1"/>
    </source>
</evidence>
<keyword evidence="4" id="KW-1185">Reference proteome</keyword>
<dbReference type="Gene3D" id="1.10.260.40">
    <property type="entry name" value="lambda repressor-like DNA-binding domains"/>
    <property type="match status" value="1"/>
</dbReference>
<dbReference type="AlphaFoldDB" id="A0A8J7YWR4"/>
<dbReference type="GO" id="GO:0003677">
    <property type="term" value="F:DNA binding"/>
    <property type="evidence" value="ECO:0007669"/>
    <property type="project" value="InterPro"/>
</dbReference>
<name>A0A8J7YWR4_9CYAN</name>
<sequence length="217" mass="24830">MNPPTTHDYTPQLRRLMQERGISSFRQLSQQAQVSQTQVRYLRSGQIGQMRLESLVKLGETLGVAIADLLPMFSRQPLIEPNSSSITSEIAQLQHEYQRLQNRLEHQKEELWKEFQQSALQTLEPWLLQWSAAAYAAQQNPQAPAVKLLPLVRPIEQLLQQWEIEATAIVGTEIPYDPHYHQLMGGTANAGDLVRVRYAGYKQGDRLLYRTKVSPTN</sequence>
<accession>A0A8J7YWR4</accession>
<proteinExistence type="predicted"/>
<dbReference type="Proteomes" id="UP000646053">
    <property type="component" value="Unassembled WGS sequence"/>
</dbReference>
<dbReference type="SMART" id="SM00530">
    <property type="entry name" value="HTH_XRE"/>
    <property type="match status" value="1"/>
</dbReference>
<dbReference type="RefSeq" id="WP_162421578.1">
    <property type="nucleotide sequence ID" value="NZ_WVIE01000002.1"/>
</dbReference>
<evidence type="ECO:0000256" key="1">
    <source>
        <dbReference type="SAM" id="Coils"/>
    </source>
</evidence>
<dbReference type="InterPro" id="IPR010982">
    <property type="entry name" value="Lambda_DNA-bd_dom_sf"/>
</dbReference>
<reference evidence="3" key="1">
    <citation type="submission" date="2019-12" db="EMBL/GenBank/DDBJ databases">
        <title>High-Quality draft genome sequences of three cyanobacteria isolated from the limestone walls of the Old Cathedral of Coimbra.</title>
        <authorList>
            <person name="Tiago I."/>
            <person name="Soares F."/>
            <person name="Portugal A."/>
        </authorList>
    </citation>
    <scope>NUCLEOTIDE SEQUENCE</scope>
    <source>
        <strain evidence="3">A</strain>
    </source>
</reference>
<dbReference type="Pfam" id="PF13443">
    <property type="entry name" value="HTH_26"/>
    <property type="match status" value="1"/>
</dbReference>
<keyword evidence="1" id="KW-0175">Coiled coil</keyword>
<protein>
    <submittedName>
        <fullName evidence="3">Nucleotide exchange factor GrpE</fullName>
    </submittedName>
</protein>
<evidence type="ECO:0000259" key="2">
    <source>
        <dbReference type="PROSITE" id="PS50943"/>
    </source>
</evidence>
<gene>
    <name evidence="3" type="primary">grpE</name>
    <name evidence="3" type="ORF">GS601_01945</name>
</gene>
<evidence type="ECO:0000313" key="4">
    <source>
        <dbReference type="Proteomes" id="UP000646053"/>
    </source>
</evidence>
<dbReference type="SUPFAM" id="SSF47413">
    <property type="entry name" value="lambda repressor-like DNA-binding domains"/>
    <property type="match status" value="1"/>
</dbReference>
<dbReference type="EMBL" id="WVIE01000002">
    <property type="protein sequence ID" value="NDJ16057.1"/>
    <property type="molecule type" value="Genomic_DNA"/>
</dbReference>
<comment type="caution">
    <text evidence="3">The sequence shown here is derived from an EMBL/GenBank/DDBJ whole genome shotgun (WGS) entry which is preliminary data.</text>
</comment>
<feature type="domain" description="HTH cro/C1-type" evidence="2">
    <location>
        <begin position="13"/>
        <end position="69"/>
    </location>
</feature>
<feature type="coiled-coil region" evidence="1">
    <location>
        <begin position="83"/>
        <end position="117"/>
    </location>
</feature>